<keyword evidence="3" id="KW-1185">Reference proteome</keyword>
<dbReference type="Proteomes" id="UP000092698">
    <property type="component" value="Chromosome"/>
</dbReference>
<dbReference type="OrthoDB" id="7432701at2"/>
<dbReference type="STRING" id="645517.A6F65_02429"/>
<accession>A0A1C7DB31</accession>
<evidence type="ECO:0000256" key="1">
    <source>
        <dbReference type="SAM" id="SignalP"/>
    </source>
</evidence>
<evidence type="ECO:0000313" key="2">
    <source>
        <dbReference type="EMBL" id="ANU08710.1"/>
    </source>
</evidence>
<name>A0A1C7DB31_9SPHN</name>
<reference evidence="2 3" key="1">
    <citation type="submission" date="2016-07" db="EMBL/GenBank/DDBJ databases">
        <title>Complete genome sequence of Altererythrobacter namhicola JCM 16345T, containing esterase-encoding genes.</title>
        <authorList>
            <person name="Cheng H."/>
            <person name="Wu Y.-H."/>
            <person name="Jian S.-L."/>
            <person name="Huo Y.-Y."/>
            <person name="Wang C.-S."/>
            <person name="Xu X.-W."/>
        </authorList>
    </citation>
    <scope>NUCLEOTIDE SEQUENCE [LARGE SCALE GENOMIC DNA]</scope>
    <source>
        <strain evidence="2 3">JCM 16345</strain>
    </source>
</reference>
<keyword evidence="1" id="KW-0732">Signal</keyword>
<dbReference type="AlphaFoldDB" id="A0A1C7DB31"/>
<dbReference type="EMBL" id="CP016545">
    <property type="protein sequence ID" value="ANU08710.1"/>
    <property type="molecule type" value="Genomic_DNA"/>
</dbReference>
<sequence length="323" mass="34944">MKSLEVFAIALTCGGLSIPFAASAQSFPSMPRVSELPRIPETVGGVLERADPSARNEGVNASSGDLTDQYMADVMIVAQGTSFAGNSEADDRRLDKEIEMYRAAVDRLASGRYASVPKQVRDSMELQMMRYFDQRTQRVDADINFIKGRVAENAGYDERIGTRVYNGLISLDAEMYAANTLFPGRAGYAEAQAKVAKLVADFGSRGGEANAALGELGAEQAAKVKMPPATTRDPALEAMFRRAFKSGGMGGEILLINPRGGWTVKRNSLGRVIGETHDAAIAATNPKIEGVCNLYEFTMLKETNGQVTRDSHTTRRIACENVK</sequence>
<proteinExistence type="predicted"/>
<gene>
    <name evidence="2" type="ORF">A6F65_02429</name>
</gene>
<dbReference type="RefSeq" id="WP_067789215.1">
    <property type="nucleotide sequence ID" value="NZ_CP016545.1"/>
</dbReference>
<feature type="signal peptide" evidence="1">
    <location>
        <begin position="1"/>
        <end position="24"/>
    </location>
</feature>
<protein>
    <submittedName>
        <fullName evidence="2">Uncharacterized protein</fullName>
    </submittedName>
</protein>
<organism evidence="2 3">
    <name type="scientific">Paraurantiacibacter namhicola</name>
    <dbReference type="NCBI Taxonomy" id="645517"/>
    <lineage>
        <taxon>Bacteria</taxon>
        <taxon>Pseudomonadati</taxon>
        <taxon>Pseudomonadota</taxon>
        <taxon>Alphaproteobacteria</taxon>
        <taxon>Sphingomonadales</taxon>
        <taxon>Erythrobacteraceae</taxon>
        <taxon>Paraurantiacibacter</taxon>
    </lineage>
</organism>
<evidence type="ECO:0000313" key="3">
    <source>
        <dbReference type="Proteomes" id="UP000092698"/>
    </source>
</evidence>
<feature type="chain" id="PRO_5008884532" evidence="1">
    <location>
        <begin position="25"/>
        <end position="323"/>
    </location>
</feature>
<dbReference type="KEGG" id="anh:A6F65_02429"/>